<organism evidence="2 3">
    <name type="scientific">Thalassospira tepidiphila</name>
    <dbReference type="NCBI Taxonomy" id="393657"/>
    <lineage>
        <taxon>Bacteria</taxon>
        <taxon>Pseudomonadati</taxon>
        <taxon>Pseudomonadota</taxon>
        <taxon>Alphaproteobacteria</taxon>
        <taxon>Rhodospirillales</taxon>
        <taxon>Thalassospiraceae</taxon>
        <taxon>Thalassospira</taxon>
    </lineage>
</organism>
<dbReference type="Gene3D" id="1.10.530.10">
    <property type="match status" value="1"/>
</dbReference>
<keyword evidence="3" id="KW-1185">Reference proteome</keyword>
<protein>
    <submittedName>
        <fullName evidence="2">Bax protein</fullName>
    </submittedName>
</protein>
<reference evidence="2 3" key="1">
    <citation type="submission" date="2020-03" db="EMBL/GenBank/DDBJ databases">
        <title>Genomic Encyclopedia of Type Strains, Phase IV (KMG-IV): sequencing the most valuable type-strain genomes for metagenomic binning, comparative biology and taxonomic classification.</title>
        <authorList>
            <person name="Goeker M."/>
        </authorList>
    </citation>
    <scope>NUCLEOTIDE SEQUENCE [LARGE SCALE GENOMIC DNA]</scope>
    <source>
        <strain evidence="2 3">DSM 18888</strain>
    </source>
</reference>
<proteinExistence type="predicted"/>
<comment type="caution">
    <text evidence="2">The sequence shown here is derived from an EMBL/GenBank/DDBJ whole genome shotgun (WGS) entry which is preliminary data.</text>
</comment>
<dbReference type="PANTHER" id="PTHR40572">
    <property type="entry name" value="PROTEIN BAX"/>
    <property type="match status" value="1"/>
</dbReference>
<dbReference type="EMBL" id="JAATJD010000004">
    <property type="protein sequence ID" value="NJB76983.1"/>
    <property type="molecule type" value="Genomic_DNA"/>
</dbReference>
<evidence type="ECO:0000259" key="1">
    <source>
        <dbReference type="Pfam" id="PF01832"/>
    </source>
</evidence>
<dbReference type="PANTHER" id="PTHR40572:SF1">
    <property type="entry name" value="PROTEIN BAX"/>
    <property type="match status" value="1"/>
</dbReference>
<accession>A0ABX0X5M0</accession>
<dbReference type="InterPro" id="IPR053195">
    <property type="entry name" value="Bax-like"/>
</dbReference>
<dbReference type="RefSeq" id="WP_064781685.1">
    <property type="nucleotide sequence ID" value="NZ_BAAAEQ010000004.1"/>
</dbReference>
<evidence type="ECO:0000313" key="3">
    <source>
        <dbReference type="Proteomes" id="UP000556869"/>
    </source>
</evidence>
<evidence type="ECO:0000313" key="2">
    <source>
        <dbReference type="EMBL" id="NJB76983.1"/>
    </source>
</evidence>
<feature type="domain" description="Mannosyl-glycoprotein endo-beta-N-acetylglucosamidase-like" evidence="1">
    <location>
        <begin position="157"/>
        <end position="290"/>
    </location>
</feature>
<name>A0ABX0X5M0_9PROT</name>
<sequence length="311" mass="34716">MLKRVLIRTFSVLAVVAFGMAAGLLPAARADILLPTPDQSDVIRIELNGYEQLEKLFEDLGYTAERWNAGERIVPRLFLQTIPTRWRDELADQLTVTAKKRTFFRTLGPLTLLANEEIALQSSVLRDAIRTNDLSIIAELAEQYRVETAPEDPATIAELEKRIAPVPPSLAMAQMAIESGWGTSRFAALGNALFGQWTYGGEGITPEEQRKHLGDYKIAAFKTPFGSVRAYMMNLNTGSAYTEFRDLRARMIADQEPLSGSVLAETLTRYSERGNVYIEEIQAVIRQNKLSPVDDAVLEESPYYQLIPSGE</sequence>
<gene>
    <name evidence="2" type="ORF">GGR96_004111</name>
</gene>
<dbReference type="InterPro" id="IPR002901">
    <property type="entry name" value="MGlyc_endo_b_GlcNAc-like_dom"/>
</dbReference>
<dbReference type="Pfam" id="PF01832">
    <property type="entry name" value="Glucosaminidase"/>
    <property type="match status" value="1"/>
</dbReference>
<dbReference type="Proteomes" id="UP000556869">
    <property type="component" value="Unassembled WGS sequence"/>
</dbReference>